<dbReference type="EMBL" id="MT674683">
    <property type="protein sequence ID" value="QOJ53957.1"/>
    <property type="molecule type" value="Genomic_DNA"/>
</dbReference>
<reference evidence="1" key="1">
    <citation type="journal article" date="2020" name="Viruses">
        <title>Molecular Characterisation of a Novel and Highly Divergent Passerine Adenovirus 1.</title>
        <authorList>
            <person name="Athukorala A."/>
            <person name="Forwood J.K."/>
            <person name="Phalen D.N."/>
            <person name="Sarker S."/>
        </authorList>
    </citation>
    <scope>NUCLEOTIDE SEQUENCE</scope>
    <source>
        <strain evidence="1">AU2787</strain>
    </source>
</reference>
<evidence type="ECO:0000313" key="2">
    <source>
        <dbReference type="Proteomes" id="UP001230876"/>
    </source>
</evidence>
<protein>
    <submittedName>
        <fullName evidence="1">E4 protein</fullName>
    </submittedName>
</protein>
<proteinExistence type="predicted"/>
<sequence>MSGTGHFGWCLKGCHSGDARRLFCFGTGFVSKDSILEAVARNRAGYAYRLLLCYLCDLPGCDGVLHLHCTDKDSLQFTALRVLLEPIVREIVRGTEGVQLTYYGTHWLTGFAVGRRVWVKCSTADYMNLTVLMHDVARLKRVHETHMGWVLEMVCCSDNPVKEMMCVFKSFVSQYDLGTANSALSGGVVNFTNSCRLSYGINLSLLF</sequence>
<dbReference type="Proteomes" id="UP001230876">
    <property type="component" value="Segment"/>
</dbReference>
<accession>A0A7L9DJC2</accession>
<name>A0A7L9DJC2_9ADEN</name>
<organism evidence="1 2">
    <name type="scientific">Passerine adenovirus 1</name>
    <dbReference type="NCBI Taxonomy" id="2779174"/>
    <lineage>
        <taxon>Viruses</taxon>
        <taxon>Varidnaviria</taxon>
        <taxon>Bamfordvirae</taxon>
        <taxon>Preplasmiviricota</taxon>
        <taxon>Polisuviricotina</taxon>
        <taxon>Pharingeaviricetes</taxon>
        <taxon>Rowavirales</taxon>
        <taxon>Adenoviridae</taxon>
        <taxon>Barthadenovirus</taxon>
    </lineage>
</organism>
<keyword evidence="2" id="KW-1185">Reference proteome</keyword>
<evidence type="ECO:0000313" key="1">
    <source>
        <dbReference type="EMBL" id="QOJ53957.1"/>
    </source>
</evidence>